<comment type="caution">
    <text evidence="2">The sequence shown here is derived from an EMBL/GenBank/DDBJ whole genome shotgun (WGS) entry which is preliminary data.</text>
</comment>
<keyword evidence="3" id="KW-1185">Reference proteome</keyword>
<protein>
    <recommendedName>
        <fullName evidence="4">DUF3298 domain-containing protein</fullName>
    </recommendedName>
</protein>
<evidence type="ECO:0000313" key="3">
    <source>
        <dbReference type="Proteomes" id="UP000440498"/>
    </source>
</evidence>
<dbReference type="RefSeq" id="WP_152838756.1">
    <property type="nucleotide sequence ID" value="NZ_WHUG01000005.1"/>
</dbReference>
<proteinExistence type="predicted"/>
<accession>A0A6A7N347</accession>
<feature type="signal peptide" evidence="1">
    <location>
        <begin position="1"/>
        <end position="22"/>
    </location>
</feature>
<evidence type="ECO:0008006" key="4">
    <source>
        <dbReference type="Google" id="ProtNLM"/>
    </source>
</evidence>
<evidence type="ECO:0000256" key="1">
    <source>
        <dbReference type="SAM" id="SignalP"/>
    </source>
</evidence>
<feature type="chain" id="PRO_5025369757" description="DUF3298 domain-containing protein" evidence="1">
    <location>
        <begin position="23"/>
        <end position="273"/>
    </location>
</feature>
<name>A0A6A7N347_9BURK</name>
<reference evidence="2 3" key="1">
    <citation type="submission" date="2019-10" db="EMBL/GenBank/DDBJ databases">
        <title>Two novel species isolated from a subtropical stream in China.</title>
        <authorList>
            <person name="Lu H."/>
        </authorList>
    </citation>
    <scope>NUCLEOTIDE SEQUENCE [LARGE SCALE GENOMIC DNA]</scope>
    <source>
        <strain evidence="2 3">FT29W</strain>
    </source>
</reference>
<sequence length="273" mass="30280">MKPIFIALIAGGFMLCAPLTHAESASEQPTVRLTGGGEVPPWAGEPWEDSYAGGYPITWNYPVFKGLDKIRLEKLNAWARTISLQQLFSYDGIWSPKTTASKDSAVIALLSQEKAAREAALTQSVLMPSRRFVRHITFTLYSEMPGAAHPSHGLIHPIFDYRSGQQVETESLFKQGAKGKLTQMLEQSIERSFKETPALNTDDLGRCQHNRQFEWEAVSILSNHEIIVEFPSVSGENASCGEGYYILRSPAIKKLLVSPQDFGVGEMLYSPTN</sequence>
<organism evidence="2 3">
    <name type="scientific">Rugamonas aquatica</name>
    <dbReference type="NCBI Taxonomy" id="2743357"/>
    <lineage>
        <taxon>Bacteria</taxon>
        <taxon>Pseudomonadati</taxon>
        <taxon>Pseudomonadota</taxon>
        <taxon>Betaproteobacteria</taxon>
        <taxon>Burkholderiales</taxon>
        <taxon>Oxalobacteraceae</taxon>
        <taxon>Telluria group</taxon>
        <taxon>Rugamonas</taxon>
    </lineage>
</organism>
<dbReference type="Proteomes" id="UP000440498">
    <property type="component" value="Unassembled WGS sequence"/>
</dbReference>
<keyword evidence="1" id="KW-0732">Signal</keyword>
<dbReference type="EMBL" id="WHUG01000005">
    <property type="protein sequence ID" value="MQA39446.1"/>
    <property type="molecule type" value="Genomic_DNA"/>
</dbReference>
<gene>
    <name evidence="2" type="ORF">GEV02_14925</name>
</gene>
<evidence type="ECO:0000313" key="2">
    <source>
        <dbReference type="EMBL" id="MQA39446.1"/>
    </source>
</evidence>
<dbReference type="AlphaFoldDB" id="A0A6A7N347"/>